<dbReference type="EMBL" id="MFDH01000005">
    <property type="protein sequence ID" value="OGE36942.1"/>
    <property type="molecule type" value="Genomic_DNA"/>
</dbReference>
<protein>
    <submittedName>
        <fullName evidence="1">Uncharacterized protein</fullName>
    </submittedName>
</protein>
<reference evidence="1 2" key="1">
    <citation type="journal article" date="2016" name="Nat. Commun.">
        <title>Thousands of microbial genomes shed light on interconnected biogeochemical processes in an aquifer system.</title>
        <authorList>
            <person name="Anantharaman K."/>
            <person name="Brown C.T."/>
            <person name="Hug L.A."/>
            <person name="Sharon I."/>
            <person name="Castelle C.J."/>
            <person name="Probst A.J."/>
            <person name="Thomas B.C."/>
            <person name="Singh A."/>
            <person name="Wilkins M.J."/>
            <person name="Karaoz U."/>
            <person name="Brodie E.L."/>
            <person name="Williams K.H."/>
            <person name="Hubbard S.S."/>
            <person name="Banfield J.F."/>
        </authorList>
    </citation>
    <scope>NUCLEOTIDE SEQUENCE [LARGE SCALE GENOMIC DNA]</scope>
</reference>
<accession>A0A1F5K7M5</accession>
<dbReference type="AlphaFoldDB" id="A0A1F5K7M5"/>
<name>A0A1F5K7M5_9BACT</name>
<evidence type="ECO:0000313" key="2">
    <source>
        <dbReference type="Proteomes" id="UP000176405"/>
    </source>
</evidence>
<proteinExistence type="predicted"/>
<sequence length="165" mass="18389">MGIAEKAGAFTFQLSDKEGSIASNLANFVRHRVALPWAVKAVSNLFQDEYWEVVCRKGEVEQRDKAWKAKADKFPTFSEKILALHEALNKSYSQTTRCVLHFEDADDISTQIFLTQLLMARSKSGADLKDQADLITKELGAGWEALGMKKVVKAVLLGRLELTGQ</sequence>
<organism evidence="1 2">
    <name type="scientific">Candidatus Daviesbacteria bacterium RIFCSPHIGHO2_12_FULL_43_11</name>
    <dbReference type="NCBI Taxonomy" id="1797780"/>
    <lineage>
        <taxon>Bacteria</taxon>
        <taxon>Candidatus Daviesiibacteriota</taxon>
    </lineage>
</organism>
<evidence type="ECO:0000313" key="1">
    <source>
        <dbReference type="EMBL" id="OGE36942.1"/>
    </source>
</evidence>
<comment type="caution">
    <text evidence="1">The sequence shown here is derived from an EMBL/GenBank/DDBJ whole genome shotgun (WGS) entry which is preliminary data.</text>
</comment>
<gene>
    <name evidence="1" type="ORF">A3E45_01715</name>
</gene>
<dbReference type="Proteomes" id="UP000176405">
    <property type="component" value="Unassembled WGS sequence"/>
</dbReference>